<gene>
    <name evidence="1" type="ORF">DV711_04940</name>
</gene>
<comment type="caution">
    <text evidence="1">The sequence shown here is derived from an EMBL/GenBank/DDBJ whole genome shotgun (WGS) entry which is preliminary data.</text>
</comment>
<proteinExistence type="predicted"/>
<reference evidence="1 2" key="1">
    <citation type="submission" date="2018-07" db="EMBL/GenBank/DDBJ databases">
        <title>Motiliproteus coralliicola sp. nov., a bacterium isolated from Coral.</title>
        <authorList>
            <person name="Wang G."/>
        </authorList>
    </citation>
    <scope>NUCLEOTIDE SEQUENCE [LARGE SCALE GENOMIC DNA]</scope>
    <source>
        <strain evidence="1 2">C34</strain>
    </source>
</reference>
<protein>
    <submittedName>
        <fullName evidence="1">DUF2007 domain-containing protein</fullName>
    </submittedName>
</protein>
<dbReference type="InterPro" id="IPR011322">
    <property type="entry name" value="N-reg_PII-like_a/b"/>
</dbReference>
<evidence type="ECO:0000313" key="1">
    <source>
        <dbReference type="EMBL" id="RDE24930.1"/>
    </source>
</evidence>
<dbReference type="Proteomes" id="UP000253769">
    <property type="component" value="Unassembled WGS sequence"/>
</dbReference>
<keyword evidence="2" id="KW-1185">Reference proteome</keyword>
<evidence type="ECO:0000313" key="2">
    <source>
        <dbReference type="Proteomes" id="UP000253769"/>
    </source>
</evidence>
<organism evidence="1 2">
    <name type="scientific">Motiliproteus coralliicola</name>
    <dbReference type="NCBI Taxonomy" id="2283196"/>
    <lineage>
        <taxon>Bacteria</taxon>
        <taxon>Pseudomonadati</taxon>
        <taxon>Pseudomonadota</taxon>
        <taxon>Gammaproteobacteria</taxon>
        <taxon>Oceanospirillales</taxon>
        <taxon>Oceanospirillaceae</taxon>
        <taxon>Motiliproteus</taxon>
    </lineage>
</organism>
<dbReference type="AlphaFoldDB" id="A0A369WS37"/>
<name>A0A369WS37_9GAMM</name>
<dbReference type="SUPFAM" id="SSF54913">
    <property type="entry name" value="GlnB-like"/>
    <property type="match status" value="1"/>
</dbReference>
<dbReference type="RefSeq" id="WP_114694522.1">
    <property type="nucleotide sequence ID" value="NZ_QQOH01000001.1"/>
</dbReference>
<accession>A0A369WS37</accession>
<dbReference type="EMBL" id="QQOH01000001">
    <property type="protein sequence ID" value="RDE24930.1"/>
    <property type="molecule type" value="Genomic_DNA"/>
</dbReference>
<sequence length="144" mass="16371">MLVTVARYTFPYEAQISWSKLDAAGIPAYIGDEHTINMDWLYSNALGGVRIQVPRQFEQMARELLETDLEPELIEQQGCDSIRCPKCQSSDTEYHQFGKRFAFLVFLGIDFPLYPVKEGIRCRQCGAKTPLEPVDQPNLTHGAE</sequence>
<dbReference type="OrthoDB" id="8480302at2"/>